<proteinExistence type="inferred from homology"/>
<feature type="binding site" evidence="8">
    <location>
        <position position="268"/>
    </location>
    <ligand>
        <name>substrate</name>
    </ligand>
</feature>
<dbReference type="GO" id="GO:0006107">
    <property type="term" value="P:oxaloacetate metabolic process"/>
    <property type="evidence" value="ECO:0007669"/>
    <property type="project" value="TreeGrafter"/>
</dbReference>
<keyword evidence="5 8" id="KW-0342">GTP-binding</keyword>
<keyword evidence="11" id="KW-0418">Kinase</keyword>
<comment type="catalytic activity">
    <reaction evidence="8">
        <text>oxaloacetate + GTP = phosphoenolpyruvate + GDP + CO2</text>
        <dbReference type="Rhea" id="RHEA:10388"/>
        <dbReference type="ChEBI" id="CHEBI:16452"/>
        <dbReference type="ChEBI" id="CHEBI:16526"/>
        <dbReference type="ChEBI" id="CHEBI:37565"/>
        <dbReference type="ChEBI" id="CHEBI:58189"/>
        <dbReference type="ChEBI" id="CHEBI:58702"/>
        <dbReference type="EC" id="4.1.1.32"/>
    </reaction>
</comment>
<keyword evidence="11" id="KW-0808">Transferase</keyword>
<evidence type="ECO:0000256" key="7">
    <source>
        <dbReference type="ARBA" id="ARBA00023239"/>
    </source>
</evidence>
<dbReference type="PIRSF" id="PIRSF001348">
    <property type="entry name" value="PEP_carboxykinase_GTP"/>
    <property type="match status" value="1"/>
</dbReference>
<dbReference type="EC" id="4.1.1.32" evidence="8"/>
<name>A0A7V5XZ74_UNCW3</name>
<feature type="domain" description="Phosphoenolpyruvate carboxykinase C-terminal P-loop" evidence="9">
    <location>
        <begin position="242"/>
        <end position="602"/>
    </location>
</feature>
<feature type="domain" description="Phosphoenolpyruvate carboxykinase GTP-utilising N-terminal" evidence="10">
    <location>
        <begin position="29"/>
        <end position="237"/>
    </location>
</feature>
<evidence type="ECO:0000256" key="1">
    <source>
        <dbReference type="ARBA" id="ARBA00005796"/>
    </source>
</evidence>
<organism evidence="11">
    <name type="scientific">candidate division WOR-3 bacterium</name>
    <dbReference type="NCBI Taxonomy" id="2052148"/>
    <lineage>
        <taxon>Bacteria</taxon>
        <taxon>Bacteria division WOR-3</taxon>
    </lineage>
</organism>
<dbReference type="GO" id="GO:0033993">
    <property type="term" value="P:response to lipid"/>
    <property type="evidence" value="ECO:0007669"/>
    <property type="project" value="TreeGrafter"/>
</dbReference>
<evidence type="ECO:0000256" key="8">
    <source>
        <dbReference type="HAMAP-Rule" id="MF_00452"/>
    </source>
</evidence>
<keyword evidence="11" id="KW-0670">Pyruvate</keyword>
<dbReference type="GO" id="GO:0004613">
    <property type="term" value="F:phosphoenolpyruvate carboxykinase (GTP) activity"/>
    <property type="evidence" value="ECO:0007669"/>
    <property type="project" value="UniProtKB-UniRule"/>
</dbReference>
<gene>
    <name evidence="8" type="primary">pckG</name>
    <name evidence="11" type="ORF">ENV79_01340</name>
</gene>
<dbReference type="UniPathway" id="UPA00138"/>
<dbReference type="InterPro" id="IPR008210">
    <property type="entry name" value="PEP_carboxykinase_N"/>
</dbReference>
<evidence type="ECO:0000259" key="10">
    <source>
        <dbReference type="Pfam" id="PF17297"/>
    </source>
</evidence>
<dbReference type="PANTHER" id="PTHR11561">
    <property type="entry name" value="PHOSPHOENOLPYRUVATE CARBOXYKINASE"/>
    <property type="match status" value="1"/>
</dbReference>
<dbReference type="InterPro" id="IPR035077">
    <property type="entry name" value="PEP_carboxykinase_GTP_C"/>
</dbReference>
<keyword evidence="4 8" id="KW-0210">Decarboxylase</keyword>
<dbReference type="InterPro" id="IPR008209">
    <property type="entry name" value="PEP_carboxykinase_GTP"/>
</dbReference>
<dbReference type="GO" id="GO:0005525">
    <property type="term" value="F:GTP binding"/>
    <property type="evidence" value="ECO:0007669"/>
    <property type="project" value="UniProtKB-UniRule"/>
</dbReference>
<evidence type="ECO:0000256" key="3">
    <source>
        <dbReference type="ARBA" id="ARBA00022741"/>
    </source>
</evidence>
<dbReference type="GO" id="GO:0030145">
    <property type="term" value="F:manganese ion binding"/>
    <property type="evidence" value="ECO:0007669"/>
    <property type="project" value="UniProtKB-UniRule"/>
</dbReference>
<dbReference type="GO" id="GO:0006094">
    <property type="term" value="P:gluconeogenesis"/>
    <property type="evidence" value="ECO:0007669"/>
    <property type="project" value="UniProtKB-UniRule"/>
</dbReference>
<dbReference type="Pfam" id="PF17297">
    <property type="entry name" value="PEPCK_N"/>
    <property type="match status" value="1"/>
</dbReference>
<evidence type="ECO:0000256" key="6">
    <source>
        <dbReference type="ARBA" id="ARBA00023211"/>
    </source>
</evidence>
<dbReference type="InterPro" id="IPR035078">
    <property type="entry name" value="PEP_carboxykinase_GTP_N"/>
</dbReference>
<keyword evidence="8" id="KW-0312">Gluconeogenesis</keyword>
<dbReference type="InterPro" id="IPR013035">
    <property type="entry name" value="PEP_carboxykinase_C"/>
</dbReference>
<feature type="binding site" evidence="8">
    <location>
        <begin position="218"/>
        <end position="220"/>
    </location>
    <ligand>
        <name>substrate</name>
    </ligand>
</feature>
<comment type="cofactor">
    <cofactor evidence="8">
        <name>Mn(2+)</name>
        <dbReference type="ChEBI" id="CHEBI:29035"/>
    </cofactor>
    <text evidence="8">Binds 1 Mn(2+) ion per subunit.</text>
</comment>
<dbReference type="GO" id="GO:0042594">
    <property type="term" value="P:response to starvation"/>
    <property type="evidence" value="ECO:0007669"/>
    <property type="project" value="TreeGrafter"/>
</dbReference>
<sequence length="622" mass="72363">MRIKSFEKKFKKEHFEKLLRIKNNYLQDFLAFYLELLNPQKIFLVTEESDFEYIRKKAIERGEEILTSIPGHTIHFDSYYDQARDKKNTKILLKKEERLNETIPILPQKEGIGELHGLLKNIMADRELYIIFYLLGPKNSPFSIPAVQLTDSSYVCHCENLLYRLGYDVFLNLESDRFFKFIHSQGELDERKTCKNLEKRRIYIDRDNLTCYSINTQYGGNSIGLKKLAMRLAIYLGYQEGWLCEHMLIIGINGPNGRVTYFTGAFPSYCGKTSTAMMEGERLVGDDIAYLFVKNGELRAINVEKGMFGILEGINSKDDPILYKALTTPKEIIFANALLTKEGNIYWNGKDGEIPKEGYNFSGEWYLGKKDDKGKEIPPSHNNSRFTMELKHLENLDLKALEDPEGVVIKGIVYGGRDSDTSLPIEEAFDWTHGVVTKGAALESETTPATLGEIGVRKINPMANLDFLSISLGKYLKIYLDLGKRLKNNVKIFGVNYFLKDKNGNFLNEKNDKKVWYKWMEKRIYNEVKALKIPTGYIPYYEDLKILFKEVLNKDYSLEDYCKQFTLRVNENLSKIERVRKYYEKEEVPEEVFKILNEQKERLLKARDKFGDYIPPEKFLTY</sequence>
<keyword evidence="6 8" id="KW-0464">Manganese</keyword>
<dbReference type="GO" id="GO:0046327">
    <property type="term" value="P:glycerol biosynthetic process from pyruvate"/>
    <property type="evidence" value="ECO:0007669"/>
    <property type="project" value="TreeGrafter"/>
</dbReference>
<evidence type="ECO:0000259" key="9">
    <source>
        <dbReference type="Pfam" id="PF00821"/>
    </source>
</evidence>
<feature type="binding site" evidence="8">
    <location>
        <position position="385"/>
    </location>
    <ligand>
        <name>GTP</name>
        <dbReference type="ChEBI" id="CHEBI:37565"/>
    </ligand>
</feature>
<feature type="binding site" evidence="8">
    <location>
        <position position="417"/>
    </location>
    <ligand>
        <name>GTP</name>
        <dbReference type="ChEBI" id="CHEBI:37565"/>
    </ligand>
</feature>
<feature type="binding site" evidence="8">
    <location>
        <position position="246"/>
    </location>
    <ligand>
        <name>Mn(2+)</name>
        <dbReference type="ChEBI" id="CHEBI:29035"/>
    </ligand>
</feature>
<comment type="subcellular location">
    <subcellularLocation>
        <location evidence="8">Cytoplasm</location>
    </subcellularLocation>
</comment>
<keyword evidence="8" id="KW-0963">Cytoplasm</keyword>
<keyword evidence="3 8" id="KW-0547">Nucleotide-binding</keyword>
<accession>A0A7V5XZ74</accession>
<evidence type="ECO:0000256" key="4">
    <source>
        <dbReference type="ARBA" id="ARBA00022793"/>
    </source>
</evidence>
<dbReference type="GO" id="GO:0016301">
    <property type="term" value="F:kinase activity"/>
    <property type="evidence" value="ECO:0007669"/>
    <property type="project" value="UniProtKB-KW"/>
</dbReference>
<keyword evidence="7 8" id="KW-0456">Lyase</keyword>
<evidence type="ECO:0000313" key="11">
    <source>
        <dbReference type="EMBL" id="HHR48277.1"/>
    </source>
</evidence>
<keyword evidence="2 8" id="KW-0479">Metal-binding</keyword>
<comment type="subunit">
    <text evidence="8">Monomer.</text>
</comment>
<dbReference type="SUPFAM" id="SSF53795">
    <property type="entry name" value="PEP carboxykinase-like"/>
    <property type="match status" value="1"/>
</dbReference>
<dbReference type="GO" id="GO:0005829">
    <property type="term" value="C:cytosol"/>
    <property type="evidence" value="ECO:0007669"/>
    <property type="project" value="TreeGrafter"/>
</dbReference>
<dbReference type="HAMAP" id="MF_00452">
    <property type="entry name" value="PEPCK_GTP"/>
    <property type="match status" value="1"/>
</dbReference>
<protein>
    <recommendedName>
        <fullName evidence="8">Phosphoenolpyruvate carboxykinase [GTP]</fullName>
        <shortName evidence="8">PEP carboxykinase</shortName>
        <shortName evidence="8">PEPCK</shortName>
        <ecNumber evidence="8">4.1.1.32</ecNumber>
    </recommendedName>
    <alternativeName>
        <fullName evidence="8">GTP-dependent phosphoenolpyruvate carboxykinase</fullName>
        <shortName evidence="8">GTP-PEPCK</shortName>
    </alternativeName>
</protein>
<comment type="caution">
    <text evidence="11">The sequence shown here is derived from an EMBL/GenBank/DDBJ whole genome shotgun (WGS) entry which is preliminary data.</text>
</comment>
<comment type="pathway">
    <text evidence="8">Carbohydrate biosynthesis; gluconeogenesis.</text>
</comment>
<evidence type="ECO:0000256" key="5">
    <source>
        <dbReference type="ARBA" id="ARBA00023134"/>
    </source>
</evidence>
<feature type="binding site" evidence="8">
    <location>
        <position position="84"/>
    </location>
    <ligand>
        <name>substrate</name>
    </ligand>
</feature>
<dbReference type="Gene3D" id="3.40.449.10">
    <property type="entry name" value="Phosphoenolpyruvate Carboxykinase, domain 1"/>
    <property type="match status" value="1"/>
</dbReference>
<feature type="binding site" evidence="8">
    <location>
        <position position="227"/>
    </location>
    <ligand>
        <name>Mn(2+)</name>
        <dbReference type="ChEBI" id="CHEBI:29035"/>
    </ligand>
</feature>
<reference evidence="11" key="1">
    <citation type="journal article" date="2020" name="mSystems">
        <title>Genome- and Community-Level Interaction Insights into Carbon Utilization and Element Cycling Functions of Hydrothermarchaeota in Hydrothermal Sediment.</title>
        <authorList>
            <person name="Zhou Z."/>
            <person name="Liu Y."/>
            <person name="Xu W."/>
            <person name="Pan J."/>
            <person name="Luo Z.H."/>
            <person name="Li M."/>
        </authorList>
    </citation>
    <scope>NUCLEOTIDE SEQUENCE [LARGE SCALE GENOMIC DNA]</scope>
    <source>
        <strain evidence="11">SpSt-791</strain>
    </source>
</reference>
<dbReference type="EMBL" id="DTHS01000013">
    <property type="protein sequence ID" value="HHR48277.1"/>
    <property type="molecule type" value="Genomic_DNA"/>
</dbReference>
<comment type="function">
    <text evidence="8">Catalyzes the conversion of oxaloacetate (OAA) to phosphoenolpyruvate (PEP), the rate-limiting step in the metabolic pathway that produces glucose from lactate and other precursors derived from the citric acid cycle.</text>
</comment>
<feature type="binding site" evidence="8">
    <location>
        <position position="287"/>
    </location>
    <ligand>
        <name>Mn(2+)</name>
        <dbReference type="ChEBI" id="CHEBI:29035"/>
    </ligand>
</feature>
<dbReference type="SUPFAM" id="SSF68923">
    <property type="entry name" value="PEP carboxykinase N-terminal domain"/>
    <property type="match status" value="1"/>
</dbReference>
<evidence type="ECO:0000256" key="2">
    <source>
        <dbReference type="ARBA" id="ARBA00022723"/>
    </source>
</evidence>
<comment type="caution">
    <text evidence="8">Lacks conserved residue(s) required for the propagation of feature annotation.</text>
</comment>
<dbReference type="Gene3D" id="3.90.228.20">
    <property type="match status" value="1"/>
</dbReference>
<dbReference type="Gene3D" id="2.170.8.10">
    <property type="entry name" value="Phosphoenolpyruvate Carboxykinase, domain 2"/>
    <property type="match status" value="1"/>
</dbReference>
<dbReference type="GO" id="GO:0019543">
    <property type="term" value="P:propionate catabolic process"/>
    <property type="evidence" value="ECO:0007669"/>
    <property type="project" value="TreeGrafter"/>
</dbReference>
<feature type="active site" evidence="8">
    <location>
        <position position="270"/>
    </location>
</feature>
<dbReference type="Pfam" id="PF00821">
    <property type="entry name" value="PEPCK_GTP"/>
    <property type="match status" value="1"/>
</dbReference>
<comment type="similarity">
    <text evidence="1 8">Belongs to the phosphoenolpyruvate carboxykinase [GTP] family.</text>
</comment>
<dbReference type="NCBIfam" id="NF003253">
    <property type="entry name" value="PRK04210.1"/>
    <property type="match status" value="1"/>
</dbReference>
<dbReference type="AlphaFoldDB" id="A0A7V5XZ74"/>
<dbReference type="GO" id="GO:0071333">
    <property type="term" value="P:cellular response to glucose stimulus"/>
    <property type="evidence" value="ECO:0007669"/>
    <property type="project" value="TreeGrafter"/>
</dbReference>
<dbReference type="PANTHER" id="PTHR11561:SF0">
    <property type="entry name" value="PHOSPHOENOLPYRUVATE CARBOXYKINASE [GTP]-RELATED"/>
    <property type="match status" value="1"/>
</dbReference>
<feature type="binding site" evidence="8">
    <location>
        <begin position="383"/>
        <end position="385"/>
    </location>
    <ligand>
        <name>substrate</name>
    </ligand>
</feature>